<sequence length="163" mass="19071">MKKVIKEKSLKEDYQGWVLNQIDFLDTFATTNHKNTVTEIANLIFNTMPVWIDFLFKIRNVLVSVVGLKTVQPIDYSVEYKIGGYIGFFRIYELKATEIVLGVNDKHLNFRVVVGKTKSEFYNVKITTLVTYHNKFGMVYMNVIKPFHKLVVKHMVKQAYRKP</sequence>
<accession>A0ABX0UCI8</accession>
<dbReference type="RefSeq" id="WP_167189378.1">
    <property type="nucleotide sequence ID" value="NZ_JAASQL010000004.1"/>
</dbReference>
<dbReference type="EMBL" id="JAASQL010000004">
    <property type="protein sequence ID" value="NIJ46059.1"/>
    <property type="molecule type" value="Genomic_DNA"/>
</dbReference>
<comment type="caution">
    <text evidence="1">The sequence shown here is derived from an EMBL/GenBank/DDBJ whole genome shotgun (WGS) entry which is preliminary data.</text>
</comment>
<proteinExistence type="predicted"/>
<evidence type="ECO:0008006" key="3">
    <source>
        <dbReference type="Google" id="ProtNLM"/>
    </source>
</evidence>
<name>A0ABX0UCI8_9FLAO</name>
<protein>
    <recommendedName>
        <fullName evidence="3">DUF2867 domain-containing protein</fullName>
    </recommendedName>
</protein>
<dbReference type="InterPro" id="IPR021295">
    <property type="entry name" value="DUF2867"/>
</dbReference>
<gene>
    <name evidence="1" type="ORF">FHR24_002537</name>
</gene>
<evidence type="ECO:0000313" key="1">
    <source>
        <dbReference type="EMBL" id="NIJ46059.1"/>
    </source>
</evidence>
<dbReference type="Pfam" id="PF11066">
    <property type="entry name" value="DUF2867"/>
    <property type="match status" value="1"/>
</dbReference>
<dbReference type="Proteomes" id="UP000745859">
    <property type="component" value="Unassembled WGS sequence"/>
</dbReference>
<keyword evidence="2" id="KW-1185">Reference proteome</keyword>
<organism evidence="1 2">
    <name type="scientific">Wenyingzhuangia heitensis</name>
    <dbReference type="NCBI Taxonomy" id="1487859"/>
    <lineage>
        <taxon>Bacteria</taxon>
        <taxon>Pseudomonadati</taxon>
        <taxon>Bacteroidota</taxon>
        <taxon>Flavobacteriia</taxon>
        <taxon>Flavobacteriales</taxon>
        <taxon>Flavobacteriaceae</taxon>
        <taxon>Wenyingzhuangia</taxon>
    </lineage>
</organism>
<evidence type="ECO:0000313" key="2">
    <source>
        <dbReference type="Proteomes" id="UP000745859"/>
    </source>
</evidence>
<reference evidence="1 2" key="1">
    <citation type="submission" date="2020-03" db="EMBL/GenBank/DDBJ databases">
        <title>Genomic Encyclopedia of Type Strains, Phase IV (KMG-IV): sequencing the most valuable type-strain genomes for metagenomic binning, comparative biology and taxonomic classification.</title>
        <authorList>
            <person name="Goeker M."/>
        </authorList>
    </citation>
    <scope>NUCLEOTIDE SEQUENCE [LARGE SCALE GENOMIC DNA]</scope>
    <source>
        <strain evidence="1 2">DSM 101599</strain>
    </source>
</reference>